<accession>X1RYK5</accession>
<reference evidence="1" key="1">
    <citation type="journal article" date="2014" name="Front. Microbiol.">
        <title>High frequency of phylogenetically diverse reductive dehalogenase-homologous genes in deep subseafloor sedimentary metagenomes.</title>
        <authorList>
            <person name="Kawai M."/>
            <person name="Futagami T."/>
            <person name="Toyoda A."/>
            <person name="Takaki Y."/>
            <person name="Nishi S."/>
            <person name="Hori S."/>
            <person name="Arai W."/>
            <person name="Tsubouchi T."/>
            <person name="Morono Y."/>
            <person name="Uchiyama I."/>
            <person name="Ito T."/>
            <person name="Fujiyama A."/>
            <person name="Inagaki F."/>
            <person name="Takami H."/>
        </authorList>
    </citation>
    <scope>NUCLEOTIDE SEQUENCE</scope>
    <source>
        <strain evidence="1">Expedition CK06-06</strain>
    </source>
</reference>
<feature type="non-terminal residue" evidence="1">
    <location>
        <position position="1"/>
    </location>
</feature>
<dbReference type="AlphaFoldDB" id="X1RYK5"/>
<name>X1RYK5_9ZZZZ</name>
<proteinExistence type="predicted"/>
<evidence type="ECO:0000313" key="1">
    <source>
        <dbReference type="EMBL" id="GAI60599.1"/>
    </source>
</evidence>
<protein>
    <recommendedName>
        <fullName evidence="2">HEAT repeat domain-containing protein</fullName>
    </recommendedName>
</protein>
<organism evidence="1">
    <name type="scientific">marine sediment metagenome</name>
    <dbReference type="NCBI Taxonomy" id="412755"/>
    <lineage>
        <taxon>unclassified sequences</taxon>
        <taxon>metagenomes</taxon>
        <taxon>ecological metagenomes</taxon>
    </lineage>
</organism>
<dbReference type="SUPFAM" id="SSF48371">
    <property type="entry name" value="ARM repeat"/>
    <property type="match status" value="1"/>
</dbReference>
<dbReference type="EMBL" id="BARW01004180">
    <property type="protein sequence ID" value="GAI60599.1"/>
    <property type="molecule type" value="Genomic_DNA"/>
</dbReference>
<dbReference type="InterPro" id="IPR016024">
    <property type="entry name" value="ARM-type_fold"/>
</dbReference>
<sequence length="196" mass="20698">RAVRYSAAIAIASAGPKEKFAESKLVVANLAQALGQNEAAAGEDAELWSEAVANTYAVRAAHVMLKLAEARNTVIDLSLAQPFLMSATNDKRAEIQILAGQILAYLDSPDAQRAIAAMALSTPNSLEVRIAAFESLATSAKLNANMLIEQMVDGVYGLISSDRTDPDLRSAAAAAYGALNLPSQKVKDLILDQAKK</sequence>
<gene>
    <name evidence="1" type="ORF">S12H4_10004</name>
</gene>
<evidence type="ECO:0008006" key="2">
    <source>
        <dbReference type="Google" id="ProtNLM"/>
    </source>
</evidence>
<comment type="caution">
    <text evidence="1">The sequence shown here is derived from an EMBL/GenBank/DDBJ whole genome shotgun (WGS) entry which is preliminary data.</text>
</comment>